<evidence type="ECO:0000313" key="3">
    <source>
        <dbReference type="EMBL" id="OAQ92749.1"/>
    </source>
</evidence>
<organism evidence="3 4">
    <name type="scientific">Purpureocillium lilacinum</name>
    <name type="common">Paecilomyces lilacinus</name>
    <dbReference type="NCBI Taxonomy" id="33203"/>
    <lineage>
        <taxon>Eukaryota</taxon>
        <taxon>Fungi</taxon>
        <taxon>Dikarya</taxon>
        <taxon>Ascomycota</taxon>
        <taxon>Pezizomycotina</taxon>
        <taxon>Sordariomycetes</taxon>
        <taxon>Hypocreomycetidae</taxon>
        <taxon>Hypocreales</taxon>
        <taxon>Ophiocordycipitaceae</taxon>
        <taxon>Purpureocillium</taxon>
    </lineage>
</organism>
<dbReference type="PANTHER" id="PTHR43441:SF5">
    <property type="entry name" value="FAMILY ACETYLTRANSFERASE, PUTATIVE-RELATED"/>
    <property type="match status" value="1"/>
</dbReference>
<evidence type="ECO:0000313" key="4">
    <source>
        <dbReference type="Proteomes" id="UP000078340"/>
    </source>
</evidence>
<dbReference type="GO" id="GO:1990189">
    <property type="term" value="F:protein N-terminal-serine acetyltransferase activity"/>
    <property type="evidence" value="ECO:0007669"/>
    <property type="project" value="TreeGrafter"/>
</dbReference>
<dbReference type="Proteomes" id="UP000078340">
    <property type="component" value="Unassembled WGS sequence"/>
</dbReference>
<accession>A0A179HTJ9</accession>
<evidence type="ECO:0000313" key="2">
    <source>
        <dbReference type="EMBL" id="KAK4093956.1"/>
    </source>
</evidence>
<dbReference type="EMBL" id="LSBI01000002">
    <property type="protein sequence ID" value="OAQ92749.1"/>
    <property type="molecule type" value="Genomic_DNA"/>
</dbReference>
<dbReference type="AlphaFoldDB" id="A0A179HTJ9"/>
<dbReference type="CDD" id="cd04301">
    <property type="entry name" value="NAT_SF"/>
    <property type="match status" value="1"/>
</dbReference>
<keyword evidence="5" id="KW-1185">Reference proteome</keyword>
<dbReference type="InterPro" id="IPR051908">
    <property type="entry name" value="Ribosomal_N-acetyltransferase"/>
</dbReference>
<protein>
    <submittedName>
        <fullName evidence="3">Acetyltransferase</fullName>
    </submittedName>
</protein>
<keyword evidence="3" id="KW-0808">Transferase</keyword>
<feature type="domain" description="N-acetyltransferase" evidence="1">
    <location>
        <begin position="76"/>
        <end position="228"/>
    </location>
</feature>
<reference evidence="2 5" key="3">
    <citation type="journal article" date="2024" name="Microbiol. Resour. Announc.">
        <title>Genome annotations for the ascomycete fungi Trichoderma harzianum, Trichoderma aggressivum, and Purpureocillium lilacinum.</title>
        <authorList>
            <person name="Beijen E.P.W."/>
            <person name="Ohm R.A."/>
        </authorList>
    </citation>
    <scope>NUCLEOTIDE SEQUENCE [LARGE SCALE GENOMIC DNA]</scope>
    <source>
        <strain evidence="2 5">CBS 150709</strain>
    </source>
</reference>
<sequence>MDRPINFVFPVKHLEDDGIRLVPHRAIWTRMDRPINFVFPVKHLEDDGIRLVPFDAKAHGHRFHASIARSGGAAFAHFSSGPYASADEFIEQFVLTRSYADKRMFTFAILVAPKHRSDGADLAGMVSLTNADAENRRADIGLLHVLPEAQGRGIGTRACRLLLRHGMDSRERGGLGLVRMEWRASTANDASIRLAQKLALREVGVVRYERLLRDGVARGKVGNGRPPPPGTADGDLWRDVVVYEMTWDEWRRTQKDQTE</sequence>
<dbReference type="Gene3D" id="3.40.630.30">
    <property type="match status" value="1"/>
</dbReference>
<reference evidence="2" key="2">
    <citation type="submission" date="2023-11" db="EMBL/GenBank/DDBJ databases">
        <authorList>
            <person name="Beijen E."/>
            <person name="Ohm R.A."/>
        </authorList>
    </citation>
    <scope>NUCLEOTIDE SEQUENCE</scope>
    <source>
        <strain evidence="2">CBS 150709</strain>
    </source>
</reference>
<gene>
    <name evidence="2" type="ORF">Purlil1_1447</name>
    <name evidence="3" type="ORF">VFPFJ_01910</name>
</gene>
<dbReference type="InterPro" id="IPR016181">
    <property type="entry name" value="Acyl_CoA_acyltransferase"/>
</dbReference>
<dbReference type="GeneID" id="28884043"/>
<evidence type="ECO:0000313" key="5">
    <source>
        <dbReference type="Proteomes" id="UP001287286"/>
    </source>
</evidence>
<reference evidence="3 4" key="1">
    <citation type="submission" date="2016-02" db="EMBL/GenBank/DDBJ databases">
        <title>Biosynthesis of antibiotic leucinostatins and their inhibition on Phytophthora in bio-control Purpureocillium lilacinum.</title>
        <authorList>
            <person name="Wang G."/>
            <person name="Liu Z."/>
            <person name="Lin R."/>
            <person name="Li E."/>
            <person name="Mao Z."/>
            <person name="Ling J."/>
            <person name="Yin W."/>
            <person name="Xie B."/>
        </authorList>
    </citation>
    <scope>NUCLEOTIDE SEQUENCE [LARGE SCALE GENOMIC DNA]</scope>
    <source>
        <strain evidence="3">PLFJ-1</strain>
    </source>
</reference>
<dbReference type="InterPro" id="IPR000182">
    <property type="entry name" value="GNAT_dom"/>
</dbReference>
<dbReference type="Pfam" id="PF13302">
    <property type="entry name" value="Acetyltransf_3"/>
    <property type="match status" value="1"/>
</dbReference>
<proteinExistence type="predicted"/>
<evidence type="ECO:0000259" key="1">
    <source>
        <dbReference type="PROSITE" id="PS51186"/>
    </source>
</evidence>
<dbReference type="PANTHER" id="PTHR43441">
    <property type="entry name" value="RIBOSOMAL-PROTEIN-SERINE ACETYLTRANSFERASE"/>
    <property type="match status" value="1"/>
</dbReference>
<dbReference type="KEGG" id="plj:28884043"/>
<dbReference type="EMBL" id="JAWRVI010000004">
    <property type="protein sequence ID" value="KAK4093956.1"/>
    <property type="molecule type" value="Genomic_DNA"/>
</dbReference>
<name>A0A179HTJ9_PURLI</name>
<dbReference type="SUPFAM" id="SSF55729">
    <property type="entry name" value="Acyl-CoA N-acyltransferases (Nat)"/>
    <property type="match status" value="1"/>
</dbReference>
<dbReference type="GO" id="GO:0008999">
    <property type="term" value="F:protein-N-terminal-alanine acetyltransferase activity"/>
    <property type="evidence" value="ECO:0007669"/>
    <property type="project" value="TreeGrafter"/>
</dbReference>
<comment type="caution">
    <text evidence="3">The sequence shown here is derived from an EMBL/GenBank/DDBJ whole genome shotgun (WGS) entry which is preliminary data.</text>
</comment>
<dbReference type="PROSITE" id="PS51186">
    <property type="entry name" value="GNAT"/>
    <property type="match status" value="1"/>
</dbReference>
<dbReference type="Proteomes" id="UP001287286">
    <property type="component" value="Unassembled WGS sequence"/>
</dbReference>
<dbReference type="OrthoDB" id="5146788at2759"/>